<evidence type="ECO:0000313" key="8">
    <source>
        <dbReference type="Proteomes" id="UP000580250"/>
    </source>
</evidence>
<dbReference type="AlphaFoldDB" id="A0A6V7XV39"/>
<dbReference type="Gene3D" id="2.20.25.240">
    <property type="match status" value="1"/>
</dbReference>
<evidence type="ECO:0000256" key="2">
    <source>
        <dbReference type="ARBA" id="ARBA00022771"/>
    </source>
</evidence>
<evidence type="ECO:0000259" key="5">
    <source>
        <dbReference type="Pfam" id="PF04500"/>
    </source>
</evidence>
<feature type="domain" description="FLYWCH-type" evidence="5">
    <location>
        <begin position="4"/>
        <end position="64"/>
    </location>
</feature>
<keyword evidence="3" id="KW-0862">Zinc</keyword>
<name>A0A6V7XV39_MELEN</name>
<evidence type="ECO:0000256" key="1">
    <source>
        <dbReference type="ARBA" id="ARBA00022723"/>
    </source>
</evidence>
<keyword evidence="2" id="KW-0863">Zinc-finger</keyword>
<dbReference type="Proteomes" id="UP000580250">
    <property type="component" value="Unassembled WGS sequence"/>
</dbReference>
<dbReference type="EMBL" id="CAJEWN010002333">
    <property type="protein sequence ID" value="CAD2203173.1"/>
    <property type="molecule type" value="Genomic_DNA"/>
</dbReference>
<dbReference type="InterPro" id="IPR007588">
    <property type="entry name" value="Znf_FLYWCH"/>
</dbReference>
<keyword evidence="4" id="KW-0812">Transmembrane</keyword>
<dbReference type="GO" id="GO:0008270">
    <property type="term" value="F:zinc ion binding"/>
    <property type="evidence" value="ECO:0007669"/>
    <property type="project" value="UniProtKB-KW"/>
</dbReference>
<sequence>MASFVSSHKGKDKLVYAGFIYLKNRNGVENKRYWRCENYKSSKCPGTVLTDSDNKVLVLNDHNHGPSPTRIELARIKDNINKAAVTSSLSPRALVSKQLAGISDKAKTELPKLKNLEKTVGRKRYANGQQAIMGKINIKIIITATTYIFIITIAFTKILSQQSKK</sequence>
<protein>
    <recommendedName>
        <fullName evidence="5">FLYWCH-type domain-containing protein</fullName>
    </recommendedName>
</protein>
<accession>A0A6V7XV39</accession>
<evidence type="ECO:0000313" key="6">
    <source>
        <dbReference type="EMBL" id="CAD2123576.1"/>
    </source>
</evidence>
<evidence type="ECO:0000313" key="7">
    <source>
        <dbReference type="EMBL" id="CAD2203173.1"/>
    </source>
</evidence>
<keyword evidence="4" id="KW-0472">Membrane</keyword>
<keyword evidence="1" id="KW-0479">Metal-binding</keyword>
<dbReference type="EMBL" id="CAJEWN010000002">
    <property type="protein sequence ID" value="CAD2123576.1"/>
    <property type="molecule type" value="Genomic_DNA"/>
</dbReference>
<gene>
    <name evidence="6" type="ORF">MENT_LOCUS507</name>
    <name evidence="7" type="ORF">MENT_LOCUS56841</name>
</gene>
<dbReference type="OrthoDB" id="93990at2759"/>
<dbReference type="Pfam" id="PF04500">
    <property type="entry name" value="FLYWCH"/>
    <property type="match status" value="1"/>
</dbReference>
<reference evidence="7 8" key="1">
    <citation type="submission" date="2020-08" db="EMBL/GenBank/DDBJ databases">
        <authorList>
            <person name="Koutsovoulos G."/>
            <person name="Danchin GJ E."/>
        </authorList>
    </citation>
    <scope>NUCLEOTIDE SEQUENCE [LARGE SCALE GENOMIC DNA]</scope>
</reference>
<comment type="caution">
    <text evidence="7">The sequence shown here is derived from an EMBL/GenBank/DDBJ whole genome shotgun (WGS) entry which is preliminary data.</text>
</comment>
<organism evidence="7 8">
    <name type="scientific">Meloidogyne enterolobii</name>
    <name type="common">Root-knot nematode worm</name>
    <name type="synonym">Meloidogyne mayaguensis</name>
    <dbReference type="NCBI Taxonomy" id="390850"/>
    <lineage>
        <taxon>Eukaryota</taxon>
        <taxon>Metazoa</taxon>
        <taxon>Ecdysozoa</taxon>
        <taxon>Nematoda</taxon>
        <taxon>Chromadorea</taxon>
        <taxon>Rhabditida</taxon>
        <taxon>Tylenchina</taxon>
        <taxon>Tylenchomorpha</taxon>
        <taxon>Tylenchoidea</taxon>
        <taxon>Meloidogynidae</taxon>
        <taxon>Meloidogyninae</taxon>
        <taxon>Meloidogyne</taxon>
    </lineage>
</organism>
<feature type="transmembrane region" description="Helical" evidence="4">
    <location>
        <begin position="140"/>
        <end position="159"/>
    </location>
</feature>
<evidence type="ECO:0000256" key="3">
    <source>
        <dbReference type="ARBA" id="ARBA00022833"/>
    </source>
</evidence>
<keyword evidence="4" id="KW-1133">Transmembrane helix</keyword>
<evidence type="ECO:0000256" key="4">
    <source>
        <dbReference type="SAM" id="Phobius"/>
    </source>
</evidence>
<proteinExistence type="predicted"/>